<dbReference type="EMBL" id="BPLR01003881">
    <property type="protein sequence ID" value="GIX89690.1"/>
    <property type="molecule type" value="Genomic_DNA"/>
</dbReference>
<keyword evidence="2" id="KW-1185">Reference proteome</keyword>
<comment type="caution">
    <text evidence="1">The sequence shown here is derived from an EMBL/GenBank/DDBJ whole genome shotgun (WGS) entry which is preliminary data.</text>
</comment>
<dbReference type="AlphaFoldDB" id="A0AAV4P116"/>
<sequence>MENDNKTPQKVPPTLIRNSHHDRQQFNRLSLQFSAQRDLVVTVALLIPVTRDCDEAPDDNFRNIYHSRDKINIIYFACDFRHQMW</sequence>
<proteinExistence type="predicted"/>
<evidence type="ECO:0000313" key="1">
    <source>
        <dbReference type="EMBL" id="GIX89690.1"/>
    </source>
</evidence>
<gene>
    <name evidence="1" type="ORF">CEXT_479631</name>
</gene>
<dbReference type="Proteomes" id="UP001054945">
    <property type="component" value="Unassembled WGS sequence"/>
</dbReference>
<evidence type="ECO:0000313" key="2">
    <source>
        <dbReference type="Proteomes" id="UP001054945"/>
    </source>
</evidence>
<name>A0AAV4P116_CAEEX</name>
<reference evidence="1 2" key="1">
    <citation type="submission" date="2021-06" db="EMBL/GenBank/DDBJ databases">
        <title>Caerostris extrusa draft genome.</title>
        <authorList>
            <person name="Kono N."/>
            <person name="Arakawa K."/>
        </authorList>
    </citation>
    <scope>NUCLEOTIDE SEQUENCE [LARGE SCALE GENOMIC DNA]</scope>
</reference>
<accession>A0AAV4P116</accession>
<organism evidence="1 2">
    <name type="scientific">Caerostris extrusa</name>
    <name type="common">Bark spider</name>
    <name type="synonym">Caerostris bankana</name>
    <dbReference type="NCBI Taxonomy" id="172846"/>
    <lineage>
        <taxon>Eukaryota</taxon>
        <taxon>Metazoa</taxon>
        <taxon>Ecdysozoa</taxon>
        <taxon>Arthropoda</taxon>
        <taxon>Chelicerata</taxon>
        <taxon>Arachnida</taxon>
        <taxon>Araneae</taxon>
        <taxon>Araneomorphae</taxon>
        <taxon>Entelegynae</taxon>
        <taxon>Araneoidea</taxon>
        <taxon>Araneidae</taxon>
        <taxon>Caerostris</taxon>
    </lineage>
</organism>
<protein>
    <submittedName>
        <fullName evidence="1">Uncharacterized protein</fullName>
    </submittedName>
</protein>